<keyword evidence="2" id="KW-1185">Reference proteome</keyword>
<comment type="caution">
    <text evidence="1">The sequence shown here is derived from an EMBL/GenBank/DDBJ whole genome shotgun (WGS) entry which is preliminary data.</text>
</comment>
<sequence length="102" mass="11578">MCLYVFDAIVGLTALNSPVARKSPNLSRNELQELIRNENKFGARKAINCRTNETLPSCSPLKTKLGLKRSKVRKPDSSTVECLKRIPNVRFHAFVEHRKTKP</sequence>
<protein>
    <submittedName>
        <fullName evidence="1">Uncharacterized protein</fullName>
    </submittedName>
</protein>
<evidence type="ECO:0000313" key="2">
    <source>
        <dbReference type="Proteomes" id="UP001249851"/>
    </source>
</evidence>
<dbReference type="AlphaFoldDB" id="A0AAD9QEA9"/>
<reference evidence="1" key="1">
    <citation type="journal article" date="2023" name="G3 (Bethesda)">
        <title>Whole genome assembly and annotation of the endangered Caribbean coral Acropora cervicornis.</title>
        <authorList>
            <person name="Selwyn J.D."/>
            <person name="Vollmer S.V."/>
        </authorList>
    </citation>
    <scope>NUCLEOTIDE SEQUENCE</scope>
    <source>
        <strain evidence="1">K2</strain>
    </source>
</reference>
<evidence type="ECO:0000313" key="1">
    <source>
        <dbReference type="EMBL" id="KAK2559693.1"/>
    </source>
</evidence>
<gene>
    <name evidence="1" type="ORF">P5673_017781</name>
</gene>
<dbReference type="Proteomes" id="UP001249851">
    <property type="component" value="Unassembled WGS sequence"/>
</dbReference>
<accession>A0AAD9QEA9</accession>
<dbReference type="EMBL" id="JARQWQ010000039">
    <property type="protein sequence ID" value="KAK2559693.1"/>
    <property type="molecule type" value="Genomic_DNA"/>
</dbReference>
<reference evidence="1" key="2">
    <citation type="journal article" date="2023" name="Science">
        <title>Genomic signatures of disease resistance in endangered staghorn corals.</title>
        <authorList>
            <person name="Vollmer S.V."/>
            <person name="Selwyn J.D."/>
            <person name="Despard B.A."/>
            <person name="Roesel C.L."/>
        </authorList>
    </citation>
    <scope>NUCLEOTIDE SEQUENCE</scope>
    <source>
        <strain evidence="1">K2</strain>
    </source>
</reference>
<name>A0AAD9QEA9_ACRCE</name>
<organism evidence="1 2">
    <name type="scientific">Acropora cervicornis</name>
    <name type="common">Staghorn coral</name>
    <dbReference type="NCBI Taxonomy" id="6130"/>
    <lineage>
        <taxon>Eukaryota</taxon>
        <taxon>Metazoa</taxon>
        <taxon>Cnidaria</taxon>
        <taxon>Anthozoa</taxon>
        <taxon>Hexacorallia</taxon>
        <taxon>Scleractinia</taxon>
        <taxon>Astrocoeniina</taxon>
        <taxon>Acroporidae</taxon>
        <taxon>Acropora</taxon>
    </lineage>
</organism>
<proteinExistence type="predicted"/>